<evidence type="ECO:0000313" key="1">
    <source>
        <dbReference type="EMBL" id="PZR55280.1"/>
    </source>
</evidence>
<comment type="caution">
    <text evidence="1">The sequence shown here is derived from an EMBL/GenBank/DDBJ whole genome shotgun (WGS) entry which is preliminary data.</text>
</comment>
<dbReference type="Proteomes" id="UP000248783">
    <property type="component" value="Unassembled WGS sequence"/>
</dbReference>
<gene>
    <name evidence="1" type="ORF">DNL40_02605</name>
</gene>
<evidence type="ECO:0000313" key="2">
    <source>
        <dbReference type="Proteomes" id="UP000248783"/>
    </source>
</evidence>
<dbReference type="RefSeq" id="WP_111249644.1">
    <property type="nucleotide sequence ID" value="NZ_QKWH01000001.1"/>
</dbReference>
<keyword evidence="2" id="KW-1185">Reference proteome</keyword>
<evidence type="ECO:0008006" key="3">
    <source>
        <dbReference type="Google" id="ProtNLM"/>
    </source>
</evidence>
<dbReference type="EMBL" id="QKWH01000001">
    <property type="protein sequence ID" value="PZR55280.1"/>
    <property type="molecule type" value="Genomic_DNA"/>
</dbReference>
<proteinExistence type="predicted"/>
<accession>A0A2W5WVT2</accession>
<name>A0A2W5WVT2_9MICO</name>
<protein>
    <recommendedName>
        <fullName evidence="3">DUF222 domain-containing protein</fullName>
    </recommendedName>
</protein>
<reference evidence="1 2" key="1">
    <citation type="submission" date="2018-06" db="EMBL/GenBank/DDBJ databases">
        <title>Whole genome sequencing of a novel hydrocarbon degrading bacterial strain, PW21 isolated from oil contaminated produced water sample.</title>
        <authorList>
            <person name="Nagkirti P."/>
            <person name="Shaikh A."/>
            <person name="Gowdaman V."/>
            <person name="Engineer A.E."/>
            <person name="Dagar S."/>
            <person name="Dhakephalkar P.K."/>
        </authorList>
    </citation>
    <scope>NUCLEOTIDE SEQUENCE [LARGE SCALE GENOMIC DNA]</scope>
    <source>
        <strain evidence="1 2">PW21</strain>
    </source>
</reference>
<dbReference type="AlphaFoldDB" id="A0A2W5WVT2"/>
<organism evidence="1 2">
    <name type="scientific">Xylanimonas oleitrophica</name>
    <dbReference type="NCBI Taxonomy" id="2607479"/>
    <lineage>
        <taxon>Bacteria</taxon>
        <taxon>Bacillati</taxon>
        <taxon>Actinomycetota</taxon>
        <taxon>Actinomycetes</taxon>
        <taxon>Micrococcales</taxon>
        <taxon>Promicromonosporaceae</taxon>
        <taxon>Xylanimonas</taxon>
    </lineage>
</organism>
<sequence length="105" mass="10989">MTALDVGAIADRYTRALDSKPGKGPVTEKGVAALQDSVCDVPDLLAALAANHDVEAHARLAMIREYATGLLDARMVDASVTATDLLTLLNTPVEELRAEAGDDDA</sequence>